<evidence type="ECO:0000313" key="2">
    <source>
        <dbReference type="Proteomes" id="UP001157938"/>
    </source>
</evidence>
<gene>
    <name evidence="1" type="ORF">PFR001_LOCUS7576</name>
</gene>
<name>A0ABN8CE66_9STRA</name>
<evidence type="ECO:0008006" key="3">
    <source>
        <dbReference type="Google" id="ProtNLM"/>
    </source>
</evidence>
<proteinExistence type="predicted"/>
<dbReference type="EMBL" id="CAKLBC010001487">
    <property type="protein sequence ID" value="CAH0492367.1"/>
    <property type="molecule type" value="Genomic_DNA"/>
</dbReference>
<sequence>MKTVDVVICPVGNHNVHRLQELNLQLLAVRYNLAFYKEVFWVLHWGTLNWCASETTQPELFAVVENEWK</sequence>
<comment type="caution">
    <text evidence="1">The sequence shown here is derived from an EMBL/GenBank/DDBJ whole genome shotgun (WGS) entry which is preliminary data.</text>
</comment>
<accession>A0ABN8CE66</accession>
<dbReference type="Proteomes" id="UP001157938">
    <property type="component" value="Unassembled WGS sequence"/>
</dbReference>
<evidence type="ECO:0000313" key="1">
    <source>
        <dbReference type="EMBL" id="CAH0492367.1"/>
    </source>
</evidence>
<keyword evidence="2" id="KW-1185">Reference proteome</keyword>
<protein>
    <recommendedName>
        <fullName evidence="3">DDE-1 domain-containing protein</fullName>
    </recommendedName>
</protein>
<reference evidence="1 2" key="1">
    <citation type="submission" date="2021-11" db="EMBL/GenBank/DDBJ databases">
        <authorList>
            <person name="Islam A."/>
            <person name="Islam S."/>
            <person name="Flora M.S."/>
            <person name="Rahman M."/>
            <person name="Ziaur R.M."/>
            <person name="Epstein J.H."/>
            <person name="Hassan M."/>
            <person name="Klassen M."/>
            <person name="Woodard K."/>
            <person name="Webb A."/>
            <person name="Webby R.J."/>
            <person name="El Zowalaty M.E."/>
        </authorList>
    </citation>
    <scope>NUCLEOTIDE SEQUENCE [LARGE SCALE GENOMIC DNA]</scope>
    <source>
        <strain evidence="1">Pf1</strain>
    </source>
</reference>
<organism evidence="1 2">
    <name type="scientific">Peronospora farinosa</name>
    <dbReference type="NCBI Taxonomy" id="134698"/>
    <lineage>
        <taxon>Eukaryota</taxon>
        <taxon>Sar</taxon>
        <taxon>Stramenopiles</taxon>
        <taxon>Oomycota</taxon>
        <taxon>Peronosporomycetes</taxon>
        <taxon>Peronosporales</taxon>
        <taxon>Peronosporaceae</taxon>
        <taxon>Peronospora</taxon>
    </lineage>
</organism>